<gene>
    <name evidence="1" type="ORF">H0I39_09740</name>
</gene>
<organism evidence="1 2">
    <name type="scientific">Ottowia beijingensis</name>
    <dbReference type="NCBI Taxonomy" id="1207057"/>
    <lineage>
        <taxon>Bacteria</taxon>
        <taxon>Pseudomonadati</taxon>
        <taxon>Pseudomonadota</taxon>
        <taxon>Betaproteobacteria</taxon>
        <taxon>Burkholderiales</taxon>
        <taxon>Comamonadaceae</taxon>
        <taxon>Ottowia</taxon>
    </lineage>
</organism>
<proteinExistence type="predicted"/>
<reference evidence="1 2" key="1">
    <citation type="submission" date="2020-07" db="EMBL/GenBank/DDBJ databases">
        <authorList>
            <person name="Maaloum M."/>
        </authorList>
    </citation>
    <scope>NUCLEOTIDE SEQUENCE [LARGE SCALE GENOMIC DNA]</scope>
    <source>
        <strain evidence="1 2">GCS-AN-3</strain>
    </source>
</reference>
<protein>
    <submittedName>
        <fullName evidence="1">DUF2817 domain-containing protein</fullName>
    </submittedName>
</protein>
<dbReference type="InterPro" id="IPR021259">
    <property type="entry name" value="DUF2817"/>
</dbReference>
<comment type="caution">
    <text evidence="1">The sequence shown here is derived from an EMBL/GenBank/DDBJ whole genome shotgun (WGS) entry which is preliminary data.</text>
</comment>
<dbReference type="Gene3D" id="3.40.630.10">
    <property type="entry name" value="Zn peptidases"/>
    <property type="match status" value="1"/>
</dbReference>
<evidence type="ECO:0000313" key="2">
    <source>
        <dbReference type="Proteomes" id="UP000589716"/>
    </source>
</evidence>
<dbReference type="EMBL" id="JACCKX010000001">
    <property type="protein sequence ID" value="NZA01967.1"/>
    <property type="molecule type" value="Genomic_DNA"/>
</dbReference>
<sequence length="417" mass="45299">MMLRWLWRGLLALIVVAALGVAVALWRFANYAPADPAIAPDAAAQALFIDDYAGARQAFLAEGDALAARFQRVERFAIPVASAQASGLFVDGLYVPAQQSPKRLIIMSSGVHGVEGPAGSAVTRLFMQEFMGEAALADTGVLLLHAINPYGFARQRRFTEQNVDMNRNAAQTNALYLTDNAGYPLVDSLINPTQPADLGAVQHRLFLLRAVGMIGQHGMGPLRQAVLQGQYAFPKGIYYGGSALAPQFEALAPRLRAIMNAYPVSMSIDLHTGYGARGHLHVFLNPPDEPRVRQGLETVFQGHPIDWGSGKDFYTITGDVTSWMGSLREGGLHLPAGFEYGTLDSQTTLGAIKSLHITVLENQGAQWGYASADDQARIQRDYREMFNPSSPAWRTKVIADSRALLARAMAQYATVQP</sequence>
<dbReference type="RefSeq" id="WP_180550356.1">
    <property type="nucleotide sequence ID" value="NZ_JACCKX010000001.1"/>
</dbReference>
<dbReference type="Proteomes" id="UP000589716">
    <property type="component" value="Unassembled WGS sequence"/>
</dbReference>
<dbReference type="AlphaFoldDB" id="A0A853IWB1"/>
<evidence type="ECO:0000313" key="1">
    <source>
        <dbReference type="EMBL" id="NZA01967.1"/>
    </source>
</evidence>
<keyword evidence="2" id="KW-1185">Reference proteome</keyword>
<accession>A0A853IWB1</accession>
<dbReference type="SUPFAM" id="SSF53187">
    <property type="entry name" value="Zn-dependent exopeptidases"/>
    <property type="match status" value="1"/>
</dbReference>
<name>A0A853IWB1_9BURK</name>
<dbReference type="Pfam" id="PF10994">
    <property type="entry name" value="DUF2817"/>
    <property type="match status" value="1"/>
</dbReference>
<dbReference type="CDD" id="cd06233">
    <property type="entry name" value="M14-like"/>
    <property type="match status" value="1"/>
</dbReference>